<feature type="transmembrane region" description="Helical" evidence="2">
    <location>
        <begin position="12"/>
        <end position="30"/>
    </location>
</feature>
<sequence length="1198" mass="131433">MTRTANPSRAEVRSLFISVVSGVGVNILTAETRGWWGPLQPLAKYPYIWVPLSLVAWVAWLLWRGHQRRPTWKGPQSPYPGLAPYSAEFTAVFFGRDREITEVLARLERSGTTASRRFIPLVGPSGTGKTSLVQAGVMPRLPKRWVLRGPFRPAADPFLALAQSIAASDTNVSRISRLLRDEARRGAVGLFLSLVGEGHRPILLIVDQLDELFTLTSEADRRDFLCLLSNALAAQPALHCLATLRPEFNAAAQQLQPALFANPSAIGTLDMWAVRDVIVLPAHAAGITIAPDLVSAMVAEATIGDALPLLGHLLQRLSSEATNGVITAEQYERAGRVAGAIAQHADGLYQALLAVHPQKVVDRVLLQFVGFEGNEPVRRWVLRGSLDEVGLRVLEELRADRLVVEVNDSSASEPTYELAHDALFRQWVTLASLVDRNRQELRQITVWEQRAVAWAAGAVHDDLLRGAALQHAIQVTERLIPSSALAAFIAASCAAESQDLQRRADHAAERAQQLRVQDRDLARAIVDAAVDELAPSQAALLTQWALSATGTHRRLPVGHTTTANSLVWLPGVGRLRTADATGVVCTWAASGQLIEIDQVPSGAVLLSHDGRHALIANGWDEEGHSTLEVWSIDDNKSINRWTAGFGLSSETFSWASNGRFAGQYTSGTVHVDVLKNGGTESVTEIPRKHVLATSWSPSGDLLAVATNETLDIFKITDAAEHHVGVHARWQRPALAWSPAGDKLAITAGDQRTRDQSPIGFRDRRTIRILDVSNGQFTDEWEVDDAEAVTWSPDGTQIAYTRTRGSRDYIELHNFAAGRVRRRCRRRGGKRLAWAPDGDRLAIAGQYGAPEVWNLAVNAVVRVPAGEPQSLSWSPDGDIAAVARYGTPVELVADHPARTVELHDLPRAFGPQPFKVYWSPDGRFIAARNRTHIAVWDSRTAVKIATIGPFPLPGTRRQRQHRSHNDHSIGSLTWSPDSRRLAMTCFDWWEIAPSSVMVWEASEPSLEFALQPEDGIGGPLAWSPDGTRLASTMRKRRGVALWNTFDGTRQHAWSIDDGEIDQLRWCPGSTRLAIAIGDRIEIWDAAHAALVARCAGHPGPLHELCWSSDGSRLASAGGAHAIYFWQADGGAPLGALDLPRRHLLRDLRWSEALTATFDNGTVMTWQVPEPGIAAAVVRTERVLTQEDRRRFDLPVDRCE</sequence>
<dbReference type="Pfam" id="PF04762">
    <property type="entry name" value="Beta-prop_ELP1_1st"/>
    <property type="match status" value="1"/>
</dbReference>
<evidence type="ECO:0008006" key="7">
    <source>
        <dbReference type="Google" id="ProtNLM"/>
    </source>
</evidence>
<dbReference type="InterPro" id="IPR011047">
    <property type="entry name" value="Quinoprotein_ADH-like_sf"/>
</dbReference>
<dbReference type="InterPro" id="IPR001680">
    <property type="entry name" value="WD40_rpt"/>
</dbReference>
<evidence type="ECO:0000259" key="3">
    <source>
        <dbReference type="Pfam" id="PF04762"/>
    </source>
</evidence>
<dbReference type="InterPro" id="IPR015943">
    <property type="entry name" value="WD40/YVTN_repeat-like_dom_sf"/>
</dbReference>
<dbReference type="Proteomes" id="UP001501444">
    <property type="component" value="Unassembled WGS sequence"/>
</dbReference>
<evidence type="ECO:0000313" key="6">
    <source>
        <dbReference type="Proteomes" id="UP001501444"/>
    </source>
</evidence>
<feature type="domain" description="Novel STAND NTPase 1" evidence="4">
    <location>
        <begin position="78"/>
        <end position="457"/>
    </location>
</feature>
<keyword evidence="2" id="KW-0472">Membrane</keyword>
<dbReference type="SUPFAM" id="SSF52540">
    <property type="entry name" value="P-loop containing nucleoside triphosphate hydrolases"/>
    <property type="match status" value="1"/>
</dbReference>
<dbReference type="InterPro" id="IPR027417">
    <property type="entry name" value="P-loop_NTPase"/>
</dbReference>
<dbReference type="PROSITE" id="PS50082">
    <property type="entry name" value="WD_REPEATS_2"/>
    <property type="match status" value="1"/>
</dbReference>
<proteinExistence type="predicted"/>
<feature type="domain" description="ELP1 first N-terminal beta-propeller" evidence="3">
    <location>
        <begin position="958"/>
        <end position="1083"/>
    </location>
</feature>
<dbReference type="Pfam" id="PF20703">
    <property type="entry name" value="nSTAND1"/>
    <property type="match status" value="1"/>
</dbReference>
<dbReference type="InterPro" id="IPR049052">
    <property type="entry name" value="nSTAND1"/>
</dbReference>
<dbReference type="RefSeq" id="WP_344612115.1">
    <property type="nucleotide sequence ID" value="NZ_BAAARV010000019.1"/>
</dbReference>
<dbReference type="Gene3D" id="3.40.50.300">
    <property type="entry name" value="P-loop containing nucleotide triphosphate hydrolases"/>
    <property type="match status" value="1"/>
</dbReference>
<feature type="transmembrane region" description="Helical" evidence="2">
    <location>
        <begin position="45"/>
        <end position="63"/>
    </location>
</feature>
<dbReference type="PANTHER" id="PTHR19879:SF9">
    <property type="entry name" value="TRANSCRIPTION INITIATION FACTOR TFIID SUBUNIT 5"/>
    <property type="match status" value="1"/>
</dbReference>
<keyword evidence="2" id="KW-0812">Transmembrane</keyword>
<keyword evidence="6" id="KW-1185">Reference proteome</keyword>
<dbReference type="InterPro" id="IPR011659">
    <property type="entry name" value="WD40"/>
</dbReference>
<name>A0ABN3FWD6_9ACTN</name>
<accession>A0ABN3FWD6</accession>
<dbReference type="Pfam" id="PF07676">
    <property type="entry name" value="PD40"/>
    <property type="match status" value="1"/>
</dbReference>
<gene>
    <name evidence="5" type="ORF">GCM10010170_021050</name>
</gene>
<protein>
    <recommendedName>
        <fullName evidence="7">Orc1-like AAA ATPase domain-containing protein</fullName>
    </recommendedName>
</protein>
<keyword evidence="1" id="KW-0853">WD repeat</keyword>
<comment type="caution">
    <text evidence="5">The sequence shown here is derived from an EMBL/GenBank/DDBJ whole genome shotgun (WGS) entry which is preliminary data.</text>
</comment>
<dbReference type="Gene3D" id="2.130.10.10">
    <property type="entry name" value="YVTN repeat-like/Quinoprotein amine dehydrogenase"/>
    <property type="match status" value="2"/>
</dbReference>
<dbReference type="SMART" id="SM00320">
    <property type="entry name" value="WD40"/>
    <property type="match status" value="8"/>
</dbReference>
<dbReference type="PANTHER" id="PTHR19879">
    <property type="entry name" value="TRANSCRIPTION INITIATION FACTOR TFIID"/>
    <property type="match status" value="1"/>
</dbReference>
<dbReference type="Pfam" id="PF00400">
    <property type="entry name" value="WD40"/>
    <property type="match status" value="1"/>
</dbReference>
<organism evidence="5 6">
    <name type="scientific">Dactylosporangium salmoneum</name>
    <dbReference type="NCBI Taxonomy" id="53361"/>
    <lineage>
        <taxon>Bacteria</taxon>
        <taxon>Bacillati</taxon>
        <taxon>Actinomycetota</taxon>
        <taxon>Actinomycetes</taxon>
        <taxon>Micromonosporales</taxon>
        <taxon>Micromonosporaceae</taxon>
        <taxon>Dactylosporangium</taxon>
    </lineage>
</organism>
<dbReference type="SUPFAM" id="SSF50998">
    <property type="entry name" value="Quinoprotein alcohol dehydrogenase-like"/>
    <property type="match status" value="1"/>
</dbReference>
<dbReference type="Gene3D" id="2.120.10.30">
    <property type="entry name" value="TolB, C-terminal domain"/>
    <property type="match status" value="1"/>
</dbReference>
<keyword evidence="2" id="KW-1133">Transmembrane helix</keyword>
<reference evidence="5 6" key="1">
    <citation type="journal article" date="2019" name="Int. J. Syst. Evol. Microbiol.">
        <title>The Global Catalogue of Microorganisms (GCM) 10K type strain sequencing project: providing services to taxonomists for standard genome sequencing and annotation.</title>
        <authorList>
            <consortium name="The Broad Institute Genomics Platform"/>
            <consortium name="The Broad Institute Genome Sequencing Center for Infectious Disease"/>
            <person name="Wu L."/>
            <person name="Ma J."/>
        </authorList>
    </citation>
    <scope>NUCLEOTIDE SEQUENCE [LARGE SCALE GENOMIC DNA]</scope>
    <source>
        <strain evidence="5 6">JCM 3272</strain>
    </source>
</reference>
<feature type="repeat" description="WD" evidence="1">
    <location>
        <begin position="1093"/>
        <end position="1134"/>
    </location>
</feature>
<evidence type="ECO:0000256" key="2">
    <source>
        <dbReference type="SAM" id="Phobius"/>
    </source>
</evidence>
<dbReference type="InterPro" id="IPR036322">
    <property type="entry name" value="WD40_repeat_dom_sf"/>
</dbReference>
<dbReference type="EMBL" id="BAAARV010000019">
    <property type="protein sequence ID" value="GAA2339141.1"/>
    <property type="molecule type" value="Genomic_DNA"/>
</dbReference>
<dbReference type="InterPro" id="IPR056164">
    <property type="entry name" value="Beta-prop_ELP1_1st"/>
</dbReference>
<evidence type="ECO:0000259" key="4">
    <source>
        <dbReference type="Pfam" id="PF20703"/>
    </source>
</evidence>
<evidence type="ECO:0000256" key="1">
    <source>
        <dbReference type="PROSITE-ProRule" id="PRU00221"/>
    </source>
</evidence>
<dbReference type="SUPFAM" id="SSF50978">
    <property type="entry name" value="WD40 repeat-like"/>
    <property type="match status" value="1"/>
</dbReference>
<dbReference type="InterPro" id="IPR011042">
    <property type="entry name" value="6-blade_b-propeller_TolB-like"/>
</dbReference>
<dbReference type="CDD" id="cd00009">
    <property type="entry name" value="AAA"/>
    <property type="match status" value="1"/>
</dbReference>
<evidence type="ECO:0000313" key="5">
    <source>
        <dbReference type="EMBL" id="GAA2339141.1"/>
    </source>
</evidence>